<comment type="subcellular location">
    <subcellularLocation>
        <location evidence="1">Membrane</location>
        <topology evidence="1">Multi-pass membrane protein</topology>
    </subcellularLocation>
</comment>
<dbReference type="RefSeq" id="WP_072506450.1">
    <property type="nucleotide sequence ID" value="NZ_CP016364.1"/>
</dbReference>
<evidence type="ECO:0000256" key="1">
    <source>
        <dbReference type="ARBA" id="ARBA00004141"/>
    </source>
</evidence>
<evidence type="ECO:0000256" key="4">
    <source>
        <dbReference type="ARBA" id="ARBA00023136"/>
    </source>
</evidence>
<dbReference type="EMBL" id="CP016364">
    <property type="protein sequence ID" value="APG47711.1"/>
    <property type="molecule type" value="Genomic_DNA"/>
</dbReference>
<dbReference type="KEGG" id="php:PhaeoP97_02317"/>
<keyword evidence="2 5" id="KW-0812">Transmembrane</keyword>
<dbReference type="InterPro" id="IPR059112">
    <property type="entry name" value="CysZ/EI24"/>
</dbReference>
<gene>
    <name evidence="6" type="ORF">PhaeoP97_02317</name>
</gene>
<protein>
    <recommendedName>
        <fullName evidence="8">CysZ-like protein</fullName>
    </recommendedName>
</protein>
<proteinExistence type="predicted"/>
<evidence type="ECO:0000313" key="7">
    <source>
        <dbReference type="Proteomes" id="UP000183859"/>
    </source>
</evidence>
<dbReference type="Pfam" id="PF07264">
    <property type="entry name" value="EI24"/>
    <property type="match status" value="1"/>
</dbReference>
<feature type="transmembrane region" description="Helical" evidence="5">
    <location>
        <begin position="68"/>
        <end position="95"/>
    </location>
</feature>
<feature type="transmembrane region" description="Helical" evidence="5">
    <location>
        <begin position="21"/>
        <end position="48"/>
    </location>
</feature>
<evidence type="ECO:0008006" key="8">
    <source>
        <dbReference type="Google" id="ProtNLM"/>
    </source>
</evidence>
<evidence type="ECO:0000313" key="6">
    <source>
        <dbReference type="EMBL" id="APG47711.1"/>
    </source>
</evidence>
<dbReference type="Proteomes" id="UP000183859">
    <property type="component" value="Chromosome"/>
</dbReference>
<sequence>MILNDFLKALGQTGDPRFRKVLLLGIGLTLALLVVTYAAFLALIQWLVGPDAILPLIGPVTWIDDLLSITSLLLMIVLSVFLMVPVASAITSMFLDEVAQAVEDRHYPGLPLASKTPFWEGVRDTVNFLGVLVAANVLALVLYVVFAPFALFIFWGLNGFLLGREYFTLAAARRVGLPEAKRLRRKHLVTIWLAGVLMAMPLSIPLVNLVIPIMGAATFTHLFHRLTQQQMPVR</sequence>
<name>A0A1L3I6Q1_9RHOB</name>
<keyword evidence="7" id="KW-1185">Reference proteome</keyword>
<keyword evidence="3 5" id="KW-1133">Transmembrane helix</keyword>
<dbReference type="OrthoDB" id="5421146at2"/>
<reference evidence="7" key="1">
    <citation type="submission" date="2016-07" db="EMBL/GenBank/DDBJ databases">
        <title>Phaeobacter portensis sp. nov., a tropodithietic acid producing bacterium isolated from a German harbor.</title>
        <authorList>
            <person name="Freese H.M."/>
            <person name="Bunk B."/>
            <person name="Breider S."/>
            <person name="Brinkhoff T."/>
        </authorList>
    </citation>
    <scope>NUCLEOTIDE SEQUENCE [LARGE SCALE GENOMIC DNA]</scope>
    <source>
        <strain evidence="7">P97</strain>
    </source>
</reference>
<dbReference type="AlphaFoldDB" id="A0A1L3I6Q1"/>
<organism evidence="6 7">
    <name type="scientific">Phaeobacter porticola</name>
    <dbReference type="NCBI Taxonomy" id="1844006"/>
    <lineage>
        <taxon>Bacteria</taxon>
        <taxon>Pseudomonadati</taxon>
        <taxon>Pseudomonadota</taxon>
        <taxon>Alphaproteobacteria</taxon>
        <taxon>Rhodobacterales</taxon>
        <taxon>Roseobacteraceae</taxon>
        <taxon>Phaeobacter</taxon>
    </lineage>
</organism>
<evidence type="ECO:0000256" key="3">
    <source>
        <dbReference type="ARBA" id="ARBA00022989"/>
    </source>
</evidence>
<dbReference type="STRING" id="1844006.PhaeoP97_02317"/>
<evidence type="ECO:0000256" key="2">
    <source>
        <dbReference type="ARBA" id="ARBA00022692"/>
    </source>
</evidence>
<accession>A0A1L3I6Q1</accession>
<evidence type="ECO:0000256" key="5">
    <source>
        <dbReference type="SAM" id="Phobius"/>
    </source>
</evidence>
<feature type="transmembrane region" description="Helical" evidence="5">
    <location>
        <begin position="188"/>
        <end position="211"/>
    </location>
</feature>
<feature type="transmembrane region" description="Helical" evidence="5">
    <location>
        <begin position="125"/>
        <end position="143"/>
    </location>
</feature>
<keyword evidence="4 5" id="KW-0472">Membrane</keyword>